<dbReference type="NCBIfam" id="TIGR02094">
    <property type="entry name" value="more_P_ylases"/>
    <property type="match status" value="1"/>
</dbReference>
<keyword evidence="4" id="KW-0663">Pyridoxal phosphate</keyword>
<dbReference type="EMBL" id="VXPY01000013">
    <property type="protein sequence ID" value="MYD88987.1"/>
    <property type="molecule type" value="Genomic_DNA"/>
</dbReference>
<reference evidence="6" key="1">
    <citation type="submission" date="2019-09" db="EMBL/GenBank/DDBJ databases">
        <title>Characterisation of the sponge microbiome using genome-centric metagenomics.</title>
        <authorList>
            <person name="Engelberts J.P."/>
            <person name="Robbins S.J."/>
            <person name="De Goeij J.M."/>
            <person name="Aranda M."/>
            <person name="Bell S.C."/>
            <person name="Webster N.S."/>
        </authorList>
    </citation>
    <scope>NUCLEOTIDE SEQUENCE</scope>
    <source>
        <strain evidence="6">SB0662_bin_9</strain>
    </source>
</reference>
<dbReference type="GO" id="GO:0030170">
    <property type="term" value="F:pyridoxal phosphate binding"/>
    <property type="evidence" value="ECO:0007669"/>
    <property type="project" value="InterPro"/>
</dbReference>
<dbReference type="InterPro" id="IPR024517">
    <property type="entry name" value="Glycogen_phosphorylase_DUF3417"/>
</dbReference>
<keyword evidence="6" id="KW-0808">Transferase</keyword>
<dbReference type="InterPro" id="IPR000811">
    <property type="entry name" value="Glyco_trans_35"/>
</dbReference>
<comment type="caution">
    <text evidence="6">The sequence shown here is derived from an EMBL/GenBank/DDBJ whole genome shotgun (WGS) entry which is preliminary data.</text>
</comment>
<protein>
    <submittedName>
        <fullName evidence="6">Glycosyltransferase family 1 protein</fullName>
    </submittedName>
</protein>
<sequence length="859" mass="97464">MQIVQHVTVKPALPQELRRLEDLAFNLVWSWLEDANELFARINPGLWQATKHNPVRLLAEVPQPDLNRCSVDETYLTLYRKVIDRFDRYMAPDAATWFNRNHPDKQSDTIAYFSAEFGLHESLPIYSGGLGILSGDHTKTASDLGLPFIGIGFLYPQGYFHQRLDSSGWQEAYYSHLSFDALPVREAQDPSGGRLRVTVQLPGRLIHIRVWEVLVGRSTLYLMDTDIELNTDEDRQLSQRLYFGDEERRLAWETVFGLGGVRVLRSLGIKPSVWHMNEGHSAFMGMERARELVAGNGLTFKEAVEVVRSNTVFTTHTPVPAGNDTFPLDLIDRYFSDFWHRLGIDRHQFMESAQQQLGWETRFSMTVLALKLSGHCNGVSQLHGETSRHMWQFLWPETPVSEVPIKGITNGVHAPSWIAPELRGLYCRHLGEDFLDRINDPAIWTGVADIPDAELWETHLRCKHALINFARNNLKRQYEQRGESPTTQSGVSDLLDPNALTIGFARRFATYKRATLLLTDIDRLRHIMNQQDRPVQIVFAGKAHPADDAGKHLIQHLFNLSHDPHSGFRGKFVVLEDYDIEMARHLVSGVDVWLNTPRRPHEASGTSGQKAAMSGTPNFSILDGWWAEAYNGRNGWAIGDEQEFKDDHTQDHADAASLYQSLEEDIIPLFFKRDALGMPTGWITVMKESIRTCAPQFSFRRMLLDYWDMLYAPARSDGQAMVADDYRKALNMAGWKEQMQRNWPNVSFVGTRASPLDLVVGNRVDVKAWVRLGDVLPENVEVEAVFVRENLDRSPSIEIRQLLAHTGSPSQGVDAFEGSLCPDHNGHLGLAVRIRPTHPDLVSLCDTSLVTWAGRNPNE</sequence>
<evidence type="ECO:0000313" key="6">
    <source>
        <dbReference type="EMBL" id="MYD88987.1"/>
    </source>
</evidence>
<comment type="similarity">
    <text evidence="2">Belongs to the glycogen phosphorylase family.</text>
</comment>
<dbReference type="PIRSF" id="PIRSF000460">
    <property type="entry name" value="Pprylas_GlgP"/>
    <property type="match status" value="1"/>
</dbReference>
<dbReference type="AlphaFoldDB" id="A0A6B1DNW3"/>
<dbReference type="PANTHER" id="PTHR42655:SF1">
    <property type="entry name" value="GLYCOGEN PHOSPHORYLASE"/>
    <property type="match status" value="1"/>
</dbReference>
<name>A0A6B1DNW3_9CHLR</name>
<dbReference type="Pfam" id="PF00343">
    <property type="entry name" value="Phosphorylase"/>
    <property type="match status" value="1"/>
</dbReference>
<feature type="domain" description="DUF3417" evidence="5">
    <location>
        <begin position="13"/>
        <end position="123"/>
    </location>
</feature>
<proteinExistence type="inferred from homology"/>
<organism evidence="6">
    <name type="scientific">Caldilineaceae bacterium SB0662_bin_9</name>
    <dbReference type="NCBI Taxonomy" id="2605258"/>
    <lineage>
        <taxon>Bacteria</taxon>
        <taxon>Bacillati</taxon>
        <taxon>Chloroflexota</taxon>
        <taxon>Caldilineae</taxon>
        <taxon>Caldilineales</taxon>
        <taxon>Caldilineaceae</taxon>
    </lineage>
</organism>
<accession>A0A6B1DNW3</accession>
<dbReference type="GO" id="GO:0008184">
    <property type="term" value="F:glycogen phosphorylase activity"/>
    <property type="evidence" value="ECO:0007669"/>
    <property type="project" value="InterPro"/>
</dbReference>
<evidence type="ECO:0000256" key="1">
    <source>
        <dbReference type="ARBA" id="ARBA00001275"/>
    </source>
</evidence>
<evidence type="ECO:0000256" key="2">
    <source>
        <dbReference type="ARBA" id="ARBA00006047"/>
    </source>
</evidence>
<feature type="modified residue" description="N6-(pyridoxal phosphate)lysine" evidence="4">
    <location>
        <position position="610"/>
    </location>
</feature>
<dbReference type="GO" id="GO:0005975">
    <property type="term" value="P:carbohydrate metabolic process"/>
    <property type="evidence" value="ECO:0007669"/>
    <property type="project" value="InterPro"/>
</dbReference>
<dbReference type="InterPro" id="IPR011834">
    <property type="entry name" value="Agluc_phsphrylas"/>
</dbReference>
<dbReference type="PANTHER" id="PTHR42655">
    <property type="entry name" value="GLYCOGEN PHOSPHORYLASE"/>
    <property type="match status" value="1"/>
</dbReference>
<evidence type="ECO:0000256" key="4">
    <source>
        <dbReference type="PIRSR" id="PIRSR000460-1"/>
    </source>
</evidence>
<dbReference type="Gene3D" id="3.40.50.2000">
    <property type="entry name" value="Glycogen Phosphorylase B"/>
    <property type="match status" value="3"/>
</dbReference>
<dbReference type="Pfam" id="PF11897">
    <property type="entry name" value="DUF3417"/>
    <property type="match status" value="1"/>
</dbReference>
<gene>
    <name evidence="6" type="ORF">F4Y08_01420</name>
</gene>
<evidence type="ECO:0000256" key="3">
    <source>
        <dbReference type="ARBA" id="ARBA00022533"/>
    </source>
</evidence>
<dbReference type="InterPro" id="IPR052182">
    <property type="entry name" value="Glycogen/Maltodextrin_Phosph"/>
</dbReference>
<dbReference type="SUPFAM" id="SSF53756">
    <property type="entry name" value="UDP-Glycosyltransferase/glycogen phosphorylase"/>
    <property type="match status" value="1"/>
</dbReference>
<evidence type="ECO:0000259" key="5">
    <source>
        <dbReference type="Pfam" id="PF11897"/>
    </source>
</evidence>
<keyword evidence="3" id="KW-0021">Allosteric enzyme</keyword>
<comment type="catalytic activity">
    <reaction evidence="1">
        <text>[(1-&gt;4)-alpha-D-glucosyl](n) + phosphate = [(1-&gt;4)-alpha-D-glucosyl](n-1) + alpha-D-glucose 1-phosphate</text>
        <dbReference type="Rhea" id="RHEA:41732"/>
        <dbReference type="Rhea" id="RHEA-COMP:9584"/>
        <dbReference type="Rhea" id="RHEA-COMP:9586"/>
        <dbReference type="ChEBI" id="CHEBI:15444"/>
        <dbReference type="ChEBI" id="CHEBI:43474"/>
        <dbReference type="ChEBI" id="CHEBI:58601"/>
        <dbReference type="EC" id="2.4.1.1"/>
    </reaction>
</comment>